<evidence type="ECO:0000256" key="6">
    <source>
        <dbReference type="ARBA" id="ARBA00047615"/>
    </source>
</evidence>
<dbReference type="EC" id="2.7.4.25" evidence="8"/>
<dbReference type="NCBIfam" id="TIGR00017">
    <property type="entry name" value="cmk"/>
    <property type="match status" value="1"/>
</dbReference>
<evidence type="ECO:0000313" key="11">
    <source>
        <dbReference type="Proteomes" id="UP000003744"/>
    </source>
</evidence>
<keyword evidence="5 8" id="KW-0067">ATP-binding</keyword>
<keyword evidence="8" id="KW-0963">Cytoplasm</keyword>
<dbReference type="GO" id="GO:0015949">
    <property type="term" value="P:nucleobase-containing small molecule interconversion"/>
    <property type="evidence" value="ECO:0007669"/>
    <property type="project" value="TreeGrafter"/>
</dbReference>
<dbReference type="Gene3D" id="3.40.50.300">
    <property type="entry name" value="P-loop containing nucleotide triphosphate hydrolases"/>
    <property type="match status" value="1"/>
</dbReference>
<dbReference type="RefSeq" id="WP_004835892.1">
    <property type="nucleotide sequence ID" value="NZ_GG666295.1"/>
</dbReference>
<proteinExistence type="inferred from homology"/>
<dbReference type="PANTHER" id="PTHR21299:SF2">
    <property type="entry name" value="CYTIDYLATE KINASE"/>
    <property type="match status" value="1"/>
</dbReference>
<dbReference type="Proteomes" id="UP000003744">
    <property type="component" value="Unassembled WGS sequence"/>
</dbReference>
<dbReference type="AlphaFoldDB" id="C2CFD6"/>
<dbReference type="InterPro" id="IPR011994">
    <property type="entry name" value="Cytidylate_kinase_dom"/>
</dbReference>
<dbReference type="HOGENOM" id="CLU_079959_2_0_9"/>
<protein>
    <recommendedName>
        <fullName evidence="8">Cytidylate kinase</fullName>
        <shortName evidence="8">CK</shortName>
        <ecNumber evidence="8">2.7.4.25</ecNumber>
    </recommendedName>
    <alternativeName>
        <fullName evidence="8">Cytidine monophosphate kinase</fullName>
        <shortName evidence="8">CMP kinase</shortName>
    </alternativeName>
</protein>
<dbReference type="HAMAP" id="MF_00238">
    <property type="entry name" value="Cytidyl_kinase_type1"/>
    <property type="match status" value="1"/>
</dbReference>
<comment type="catalytic activity">
    <reaction evidence="6 8">
        <text>dCMP + ATP = dCDP + ADP</text>
        <dbReference type="Rhea" id="RHEA:25094"/>
        <dbReference type="ChEBI" id="CHEBI:30616"/>
        <dbReference type="ChEBI" id="CHEBI:57566"/>
        <dbReference type="ChEBI" id="CHEBI:58593"/>
        <dbReference type="ChEBI" id="CHEBI:456216"/>
        <dbReference type="EC" id="2.7.4.25"/>
    </reaction>
</comment>
<comment type="caution">
    <text evidence="10">The sequence shown here is derived from an EMBL/GenBank/DDBJ whole genome shotgun (WGS) entry which is preliminary data.</text>
</comment>
<organism evidence="10 11">
    <name type="scientific">Anaerococcus tetradius ATCC 35098</name>
    <dbReference type="NCBI Taxonomy" id="525255"/>
    <lineage>
        <taxon>Bacteria</taxon>
        <taxon>Bacillati</taxon>
        <taxon>Bacillota</taxon>
        <taxon>Tissierellia</taxon>
        <taxon>Tissierellales</taxon>
        <taxon>Peptoniphilaceae</taxon>
        <taxon>Anaerococcus</taxon>
    </lineage>
</organism>
<evidence type="ECO:0000256" key="5">
    <source>
        <dbReference type="ARBA" id="ARBA00022840"/>
    </source>
</evidence>
<keyword evidence="4 8" id="KW-0418">Kinase</keyword>
<evidence type="ECO:0000256" key="4">
    <source>
        <dbReference type="ARBA" id="ARBA00022777"/>
    </source>
</evidence>
<keyword evidence="2 8" id="KW-0808">Transferase</keyword>
<dbReference type="PANTHER" id="PTHR21299">
    <property type="entry name" value="CYTIDYLATE KINASE/PANTOATE-BETA-ALANINE LIGASE"/>
    <property type="match status" value="1"/>
</dbReference>
<dbReference type="GO" id="GO:0006220">
    <property type="term" value="P:pyrimidine nucleotide metabolic process"/>
    <property type="evidence" value="ECO:0007669"/>
    <property type="project" value="UniProtKB-UniRule"/>
</dbReference>
<name>C2CFD6_9FIRM</name>
<evidence type="ECO:0000313" key="10">
    <source>
        <dbReference type="EMBL" id="EEI83755.1"/>
    </source>
</evidence>
<dbReference type="SUPFAM" id="SSF52540">
    <property type="entry name" value="P-loop containing nucleoside triphosphate hydrolases"/>
    <property type="match status" value="1"/>
</dbReference>
<comment type="similarity">
    <text evidence="1 8">Belongs to the cytidylate kinase family. Type 1 subfamily.</text>
</comment>
<dbReference type="GO" id="GO:0036430">
    <property type="term" value="F:CMP kinase activity"/>
    <property type="evidence" value="ECO:0007669"/>
    <property type="project" value="RHEA"/>
</dbReference>
<accession>C2CFD6</accession>
<evidence type="ECO:0000256" key="7">
    <source>
        <dbReference type="ARBA" id="ARBA00048478"/>
    </source>
</evidence>
<evidence type="ECO:0000256" key="3">
    <source>
        <dbReference type="ARBA" id="ARBA00022741"/>
    </source>
</evidence>
<comment type="catalytic activity">
    <reaction evidence="7 8">
        <text>CMP + ATP = CDP + ADP</text>
        <dbReference type="Rhea" id="RHEA:11600"/>
        <dbReference type="ChEBI" id="CHEBI:30616"/>
        <dbReference type="ChEBI" id="CHEBI:58069"/>
        <dbReference type="ChEBI" id="CHEBI:60377"/>
        <dbReference type="ChEBI" id="CHEBI:456216"/>
        <dbReference type="EC" id="2.7.4.25"/>
    </reaction>
</comment>
<evidence type="ECO:0000256" key="2">
    <source>
        <dbReference type="ARBA" id="ARBA00022679"/>
    </source>
</evidence>
<dbReference type="GO" id="GO:0036431">
    <property type="term" value="F:dCMP kinase activity"/>
    <property type="evidence" value="ECO:0007669"/>
    <property type="project" value="InterPro"/>
</dbReference>
<feature type="domain" description="Cytidylate kinase" evidence="9">
    <location>
        <begin position="5"/>
        <end position="210"/>
    </location>
</feature>
<feature type="binding site" evidence="8">
    <location>
        <begin position="9"/>
        <end position="17"/>
    </location>
    <ligand>
        <name>ATP</name>
        <dbReference type="ChEBI" id="CHEBI:30616"/>
    </ligand>
</feature>
<evidence type="ECO:0000259" key="9">
    <source>
        <dbReference type="Pfam" id="PF02224"/>
    </source>
</evidence>
<dbReference type="Pfam" id="PF02224">
    <property type="entry name" value="Cytidylate_kin"/>
    <property type="match status" value="1"/>
</dbReference>
<dbReference type="InterPro" id="IPR027417">
    <property type="entry name" value="P-loop_NTPase"/>
</dbReference>
<dbReference type="GO" id="GO:0005524">
    <property type="term" value="F:ATP binding"/>
    <property type="evidence" value="ECO:0007669"/>
    <property type="project" value="UniProtKB-UniRule"/>
</dbReference>
<evidence type="ECO:0000256" key="1">
    <source>
        <dbReference type="ARBA" id="ARBA00009427"/>
    </source>
</evidence>
<keyword evidence="3 8" id="KW-0547">Nucleotide-binding</keyword>
<dbReference type="EMBL" id="ACGC01000009">
    <property type="protein sequence ID" value="EEI83755.1"/>
    <property type="molecule type" value="Genomic_DNA"/>
</dbReference>
<comment type="subcellular location">
    <subcellularLocation>
        <location evidence="8">Cytoplasm</location>
    </subcellularLocation>
</comment>
<evidence type="ECO:0000256" key="8">
    <source>
        <dbReference type="HAMAP-Rule" id="MF_00238"/>
    </source>
</evidence>
<reference evidence="10 11" key="1">
    <citation type="submission" date="2009-01" db="EMBL/GenBank/DDBJ databases">
        <authorList>
            <person name="Qin X."/>
            <person name="Bachman B."/>
            <person name="Battles P."/>
            <person name="Bell A."/>
            <person name="Bess C."/>
            <person name="Bickham C."/>
            <person name="Chaboub L."/>
            <person name="Chen D."/>
            <person name="Coyle M."/>
            <person name="Deiros D.R."/>
            <person name="Dinh H."/>
            <person name="Forbes L."/>
            <person name="Fowler G."/>
            <person name="Francisco L."/>
            <person name="Fu Q."/>
            <person name="Gubbala S."/>
            <person name="Hale W."/>
            <person name="Han Y."/>
            <person name="Hemphill L."/>
            <person name="Highlander S.K."/>
            <person name="Hirani K."/>
            <person name="Hogues M."/>
            <person name="Jackson L."/>
            <person name="Jakkamsetti A."/>
            <person name="Javaid M."/>
            <person name="Jiang H."/>
            <person name="Korchina V."/>
            <person name="Kovar C."/>
            <person name="Lara F."/>
            <person name="Lee S."/>
            <person name="Mata R."/>
            <person name="Mathew T."/>
            <person name="Moen C."/>
            <person name="Morales K."/>
            <person name="Munidasa M."/>
            <person name="Nazareth L."/>
            <person name="Ngo R."/>
            <person name="Nguyen L."/>
            <person name="Okwuonu G."/>
            <person name="Ongeri F."/>
            <person name="Patil S."/>
            <person name="Petrosino J."/>
            <person name="Pham C."/>
            <person name="Pham P."/>
            <person name="Pu L.-L."/>
            <person name="Puazo M."/>
            <person name="Raj R."/>
            <person name="Reid J."/>
            <person name="Rouhana J."/>
            <person name="Saada N."/>
            <person name="Shang Y."/>
            <person name="Simmons D."/>
            <person name="Thornton R."/>
            <person name="Warren J."/>
            <person name="Weissenberger G."/>
            <person name="Zhang J."/>
            <person name="Zhang L."/>
            <person name="Zhou C."/>
            <person name="Zhu D."/>
            <person name="Muzny D."/>
            <person name="Worley K."/>
            <person name="Gibbs R."/>
        </authorList>
    </citation>
    <scope>NUCLEOTIDE SEQUENCE [LARGE SCALE GENOMIC DNA]</scope>
    <source>
        <strain evidence="10 11">ATCC 35098</strain>
    </source>
</reference>
<dbReference type="CDD" id="cd02020">
    <property type="entry name" value="CMPK"/>
    <property type="match status" value="1"/>
</dbReference>
<dbReference type="GO" id="GO:0005829">
    <property type="term" value="C:cytosol"/>
    <property type="evidence" value="ECO:0007669"/>
    <property type="project" value="TreeGrafter"/>
</dbReference>
<dbReference type="eggNOG" id="COG0283">
    <property type="taxonomic scope" value="Bacteria"/>
</dbReference>
<dbReference type="InterPro" id="IPR003136">
    <property type="entry name" value="Cytidylate_kin"/>
</dbReference>
<gene>
    <name evidence="8 10" type="primary">cmk</name>
    <name evidence="10" type="ORF">HMPREF0077_0196</name>
</gene>
<sequence length="216" mass="24593">MTYIIAIDGPSGSGKSTIAEELSKKLKIDYLNTGSMYRAVTKYFLDENIKEDDKDAIIEKLKDIHLDLIDGKVYLNKEDVSREIRSDLVTKNVSWVSANKDVREKLLTIQRQLAKSKSFILDGRDIATVVFPNAKYKIFLTASPRVRARRRYEQQESELSIDEIEKSIIARDEYDSTREIAPLKKAKDAILIDNSNMSIGQTLDAIISIMDEEDVL</sequence>